<evidence type="ECO:0000256" key="1">
    <source>
        <dbReference type="SAM" id="SignalP"/>
    </source>
</evidence>
<dbReference type="OrthoDB" id="532384at2759"/>
<dbReference type="PANTHER" id="PTHR46873">
    <property type="entry name" value="EXPRESSED PROTEIN"/>
    <property type="match status" value="1"/>
</dbReference>
<proteinExistence type="predicted"/>
<dbReference type="Proteomes" id="UP000722791">
    <property type="component" value="Unassembled WGS sequence"/>
</dbReference>
<evidence type="ECO:0000313" key="4">
    <source>
        <dbReference type="Proteomes" id="UP000747110"/>
    </source>
</evidence>
<dbReference type="SUPFAM" id="SSF50891">
    <property type="entry name" value="Cyclophilin-like"/>
    <property type="match status" value="1"/>
</dbReference>
<organism evidence="2 4">
    <name type="scientific">Volvox reticuliferus</name>
    <dbReference type="NCBI Taxonomy" id="1737510"/>
    <lineage>
        <taxon>Eukaryota</taxon>
        <taxon>Viridiplantae</taxon>
        <taxon>Chlorophyta</taxon>
        <taxon>core chlorophytes</taxon>
        <taxon>Chlorophyceae</taxon>
        <taxon>CS clade</taxon>
        <taxon>Chlamydomonadales</taxon>
        <taxon>Volvocaceae</taxon>
        <taxon>Volvox</taxon>
    </lineage>
</organism>
<dbReference type="Proteomes" id="UP000747110">
    <property type="component" value="Unassembled WGS sequence"/>
</dbReference>
<evidence type="ECO:0000313" key="3">
    <source>
        <dbReference type="EMBL" id="GIM13777.1"/>
    </source>
</evidence>
<name>A0A8J4CVP9_9CHLO</name>
<dbReference type="PANTHER" id="PTHR46873:SF1">
    <property type="entry name" value="EXPRESSED PROTEIN"/>
    <property type="match status" value="1"/>
</dbReference>
<accession>A0A8J4CVP9</accession>
<dbReference type="EMBL" id="BNCQ01000051">
    <property type="protein sequence ID" value="GIM13777.1"/>
    <property type="molecule type" value="Genomic_DNA"/>
</dbReference>
<keyword evidence="1" id="KW-0732">Signal</keyword>
<feature type="chain" id="PRO_5036271568" description="Peptidylprolyl isomerase" evidence="1">
    <location>
        <begin position="21"/>
        <end position="227"/>
    </location>
</feature>
<dbReference type="EMBL" id="BNCP01000060">
    <property type="protein sequence ID" value="GIL90774.1"/>
    <property type="molecule type" value="Genomic_DNA"/>
</dbReference>
<evidence type="ECO:0000313" key="2">
    <source>
        <dbReference type="EMBL" id="GIL90774.1"/>
    </source>
</evidence>
<evidence type="ECO:0008006" key="5">
    <source>
        <dbReference type="Google" id="ProtNLM"/>
    </source>
</evidence>
<protein>
    <recommendedName>
        <fullName evidence="5">Peptidylprolyl isomerase</fullName>
    </recommendedName>
</protein>
<gene>
    <name evidence="2" type="ORF">Vretifemale_18509</name>
    <name evidence="3" type="ORF">Vretimale_16804</name>
</gene>
<comment type="caution">
    <text evidence="2">The sequence shown here is derived from an EMBL/GenBank/DDBJ whole genome shotgun (WGS) entry which is preliminary data.</text>
</comment>
<dbReference type="AlphaFoldDB" id="A0A8J4CVP9"/>
<keyword evidence="4" id="KW-1185">Reference proteome</keyword>
<dbReference type="InterPro" id="IPR029000">
    <property type="entry name" value="Cyclophilin-like_dom_sf"/>
</dbReference>
<sequence>MRAFHVALFVGLANLGFCAGDLARQDAFITYSEVSRTKNERNTATVAAVSLMSTYGQIRLHLRRDWAPQACEAIAAMAAGSLRACAGCSFYRNEPVPQNWGLNGFNGPPYALLQGGLPGMTNKVKMENPKMLPVLRGTAAFIADTSDFFIGTADHREWGGAFTVFAEVLVEDMAAVVSHIPVEPYRNSTDSFNITTRWLTQPIPFTLEPLRLDEMPASALLRDEAAS</sequence>
<feature type="signal peptide" evidence="1">
    <location>
        <begin position="1"/>
        <end position="20"/>
    </location>
</feature>
<reference evidence="2" key="1">
    <citation type="journal article" date="2021" name="Proc. Natl. Acad. Sci. U.S.A.">
        <title>Three genomes in the algal genus Volvox reveal the fate of a haploid sex-determining region after a transition to homothallism.</title>
        <authorList>
            <person name="Yamamoto K."/>
            <person name="Hamaji T."/>
            <person name="Kawai-Toyooka H."/>
            <person name="Matsuzaki R."/>
            <person name="Takahashi F."/>
            <person name="Nishimura Y."/>
            <person name="Kawachi M."/>
            <person name="Noguchi H."/>
            <person name="Minakuchi Y."/>
            <person name="Umen J.G."/>
            <person name="Toyoda A."/>
            <person name="Nozaki H."/>
        </authorList>
    </citation>
    <scope>NUCLEOTIDE SEQUENCE</scope>
    <source>
        <strain evidence="3">NIES-3785</strain>
        <strain evidence="2">NIES-3786</strain>
    </source>
</reference>
<dbReference type="Gene3D" id="2.40.100.10">
    <property type="entry name" value="Cyclophilin-like"/>
    <property type="match status" value="1"/>
</dbReference>